<dbReference type="InterPro" id="IPR027417">
    <property type="entry name" value="P-loop_NTPase"/>
</dbReference>
<dbReference type="GO" id="GO:0006310">
    <property type="term" value="P:DNA recombination"/>
    <property type="evidence" value="ECO:0007669"/>
    <property type="project" value="UniProtKB-KW"/>
</dbReference>
<dbReference type="Pfam" id="PF24626">
    <property type="entry name" value="SH3_Tf2-1"/>
    <property type="match status" value="1"/>
</dbReference>
<evidence type="ECO:0000259" key="2">
    <source>
        <dbReference type="Pfam" id="PF05970"/>
    </source>
</evidence>
<dbReference type="Pfam" id="PF21530">
    <property type="entry name" value="Pif1_2B_dom"/>
    <property type="match status" value="1"/>
</dbReference>
<dbReference type="Pfam" id="PF05970">
    <property type="entry name" value="PIF1"/>
    <property type="match status" value="1"/>
</dbReference>
<name>A0A6L2N0Z1_TANCI</name>
<keyword evidence="1" id="KW-0234">DNA repair</keyword>
<keyword evidence="1" id="KW-0067">ATP-binding</keyword>
<dbReference type="InterPro" id="IPR025476">
    <property type="entry name" value="Helitron_helicase-like"/>
</dbReference>
<feature type="domain" description="DNA helicase Pif1-like DEAD-box helicase" evidence="2">
    <location>
        <begin position="1046"/>
        <end position="1102"/>
    </location>
</feature>
<proteinExistence type="inferred from homology"/>
<feature type="domain" description="DNA helicase Pif1-like 2B" evidence="5">
    <location>
        <begin position="1205"/>
        <end position="1239"/>
    </location>
</feature>
<protein>
    <recommendedName>
        <fullName evidence="1">ATP-dependent DNA helicase</fullName>
        <ecNumber evidence="1">5.6.2.3</ecNumber>
    </recommendedName>
</protein>
<dbReference type="Pfam" id="PF14214">
    <property type="entry name" value="Helitron_like_N"/>
    <property type="match status" value="1"/>
</dbReference>
<dbReference type="GO" id="GO:0003676">
    <property type="term" value="F:nucleic acid binding"/>
    <property type="evidence" value="ECO:0007669"/>
    <property type="project" value="InterPro"/>
</dbReference>
<dbReference type="EMBL" id="BKCJ010007628">
    <property type="protein sequence ID" value="GEU78214.1"/>
    <property type="molecule type" value="Genomic_DNA"/>
</dbReference>
<keyword evidence="1" id="KW-0227">DNA damage</keyword>
<dbReference type="PANTHER" id="PTHR10492:SF96">
    <property type="entry name" value="ATP-DEPENDENT DNA HELICASE"/>
    <property type="match status" value="1"/>
</dbReference>
<evidence type="ECO:0000259" key="3">
    <source>
        <dbReference type="Pfam" id="PF14214"/>
    </source>
</evidence>
<evidence type="ECO:0000259" key="5">
    <source>
        <dbReference type="Pfam" id="PF21530"/>
    </source>
</evidence>
<feature type="domain" description="Helitron helicase-like" evidence="3">
    <location>
        <begin position="773"/>
        <end position="883"/>
    </location>
</feature>
<sequence length="1239" mass="139610">MVTDLEDLKTHTVGGVWSGGYIDNGFTKSMSELDRCYTMLQELHYVIVDKVCREKVFEVNEALDTENSRASSFQVRGIHVDETKVNKVQDLSSPKALLEVRNNKFPNVSQEEDELEYVELLDGEAKQVTYVVQRTLCSPTKLESKILATLVASPKYFQAERKETRVFYAFVVKRVKDVMENAIPAVIKPLLAEFGKIVKDDTPDALPPLRNIQHQINLSRKTTLLVSISNEVFGFDSIKGLLYANDEDYGNIWMGLETNQHQGLSAHLGRDKTIARVESQLYCLQLKSDVGAFMKRCVACQERKDDFGCSTYYEVVLPRGGLFARSSNVHYFGSRYTAHPQTDCQTEVVNHILGNMIRCLCGKKPKLLDVSLAQAKFANSAVYNSMGFSSFEVVYKTSLMHVVELVDLSRKKSIEVNRMVEDVQATHEVVRANITEANDKYKFAANKHRWKKLFQVGNEVMVFLRKEHFSVGTYSKLEPKKYGPYKILRKINDNAYVVDLLNTMSILKTFNVSDIYEFHSEDVNKGGSGPGCDVPSAGASLASCYSRTTGIYLDVFRNCSEFCGIKSQGECIRAFRVINHAEESQLYLDVYRKYSRVSGKVSCMQQDTGVTGSSPFIGGVRDSLDKRKLQPSGHSDTFRAYLALCLSGVGSRRSRSLSQITPVLKSNLIHADFSSLCGSSASLPGRSSHANTNAVILKIVLLFLGVVEIHEKILNSCLQQGPHIHIVIWETVIVDVVIVGLLFGERPRFLQLYIYDTNNEVQNRMDHFGGIDNSQLEPRIVEGERDGYEVRGRTILPMSFIGGPRYMYAHYLDALVICQKLGNPQFFITFTCNVSWPEIKIFMSEYPHLTAFDRADVVCRLFEQKIQALIAFLKEEHIFGDVTGDSASKIRIAKDVDRFISAELPDPIIDPEGYNIVSELMMHGPCEAASFKASCMKDDKCSKKFPKKFNQKTFLMKMVMCIIEEETQEELVATKKQQIIYWTSRGYILYEIKIILSNSGKSLYAFGLPLPPQDVLAQLANRLLVEERNYNQEELAQLNDESVPLLNAKQRQMYDLIMNADTNSRHELIFVYGHGGTGKTFLWKTIINSLRSEGKNVLAVTSLAQMRLIRPDISIEEWSLVNSFASWLLDVGDGKIGEPAEEDPENTLWVHVPPAYCLPPDEQDIINSKFLDMVVGESTIYMSQDEATPTGNDGAEIEMLYPIENLNTFKLPGFPPHQLELKVGAPVMLLRNVNIDGGL</sequence>
<keyword evidence="1" id="KW-0547">Nucleotide-binding</keyword>
<gene>
    <name evidence="7" type="ORF">Tci_050192</name>
</gene>
<evidence type="ECO:0000313" key="7">
    <source>
        <dbReference type="EMBL" id="GEU78214.1"/>
    </source>
</evidence>
<organism evidence="7">
    <name type="scientific">Tanacetum cinerariifolium</name>
    <name type="common">Dalmatian daisy</name>
    <name type="synonym">Chrysanthemum cinerariifolium</name>
    <dbReference type="NCBI Taxonomy" id="118510"/>
    <lineage>
        <taxon>Eukaryota</taxon>
        <taxon>Viridiplantae</taxon>
        <taxon>Streptophyta</taxon>
        <taxon>Embryophyta</taxon>
        <taxon>Tracheophyta</taxon>
        <taxon>Spermatophyta</taxon>
        <taxon>Magnoliopsida</taxon>
        <taxon>eudicotyledons</taxon>
        <taxon>Gunneridae</taxon>
        <taxon>Pentapetalae</taxon>
        <taxon>asterids</taxon>
        <taxon>campanulids</taxon>
        <taxon>Asterales</taxon>
        <taxon>Asteraceae</taxon>
        <taxon>Asteroideae</taxon>
        <taxon>Anthemideae</taxon>
        <taxon>Anthemidinae</taxon>
        <taxon>Tanacetum</taxon>
    </lineage>
</organism>
<evidence type="ECO:0000256" key="1">
    <source>
        <dbReference type="RuleBase" id="RU363044"/>
    </source>
</evidence>
<dbReference type="InterPro" id="IPR041588">
    <property type="entry name" value="Integrase_H2C2"/>
</dbReference>
<evidence type="ECO:0000259" key="6">
    <source>
        <dbReference type="Pfam" id="PF24626"/>
    </source>
</evidence>
<reference evidence="7" key="1">
    <citation type="journal article" date="2019" name="Sci. Rep.">
        <title>Draft genome of Tanacetum cinerariifolium, the natural source of mosquito coil.</title>
        <authorList>
            <person name="Yamashiro T."/>
            <person name="Shiraishi A."/>
            <person name="Satake H."/>
            <person name="Nakayama K."/>
        </authorList>
    </citation>
    <scope>NUCLEOTIDE SEQUENCE</scope>
</reference>
<comment type="caution">
    <text evidence="7">The sequence shown here is derived from an EMBL/GenBank/DDBJ whole genome shotgun (WGS) entry which is preliminary data.</text>
</comment>
<dbReference type="Gene3D" id="3.30.420.10">
    <property type="entry name" value="Ribonuclease H-like superfamily/Ribonuclease H"/>
    <property type="match status" value="1"/>
</dbReference>
<dbReference type="InterPro" id="IPR049163">
    <property type="entry name" value="Pif1-like_2B_dom"/>
</dbReference>
<comment type="catalytic activity">
    <reaction evidence="1">
        <text>ATP + H2O = ADP + phosphate + H(+)</text>
        <dbReference type="Rhea" id="RHEA:13065"/>
        <dbReference type="ChEBI" id="CHEBI:15377"/>
        <dbReference type="ChEBI" id="CHEBI:15378"/>
        <dbReference type="ChEBI" id="CHEBI:30616"/>
        <dbReference type="ChEBI" id="CHEBI:43474"/>
        <dbReference type="ChEBI" id="CHEBI:456216"/>
        <dbReference type="EC" id="5.6.2.3"/>
    </reaction>
</comment>
<keyword evidence="1" id="KW-0378">Hydrolase</keyword>
<dbReference type="GO" id="GO:0000723">
    <property type="term" value="P:telomere maintenance"/>
    <property type="evidence" value="ECO:0007669"/>
    <property type="project" value="InterPro"/>
</dbReference>
<comment type="cofactor">
    <cofactor evidence="1">
        <name>Mg(2+)</name>
        <dbReference type="ChEBI" id="CHEBI:18420"/>
    </cofactor>
</comment>
<dbReference type="SUPFAM" id="SSF52540">
    <property type="entry name" value="P-loop containing nucleoside triphosphate hydrolases"/>
    <property type="match status" value="1"/>
</dbReference>
<dbReference type="Gene3D" id="1.10.340.70">
    <property type="match status" value="1"/>
</dbReference>
<dbReference type="Pfam" id="PF17921">
    <property type="entry name" value="Integrase_H2C2"/>
    <property type="match status" value="1"/>
</dbReference>
<dbReference type="AlphaFoldDB" id="A0A6L2N0Z1"/>
<dbReference type="Gene3D" id="3.40.50.300">
    <property type="entry name" value="P-loop containing nucleotide triphosphate hydrolases"/>
    <property type="match status" value="1"/>
</dbReference>
<feature type="non-terminal residue" evidence="7">
    <location>
        <position position="1239"/>
    </location>
</feature>
<accession>A0A6L2N0Z1</accession>
<feature type="domain" description="Tf2-1-like SH3-like" evidence="6">
    <location>
        <begin position="457"/>
        <end position="518"/>
    </location>
</feature>
<dbReference type="InterPro" id="IPR036397">
    <property type="entry name" value="RNaseH_sf"/>
</dbReference>
<dbReference type="InterPro" id="IPR056924">
    <property type="entry name" value="SH3_Tf2-1"/>
</dbReference>
<dbReference type="GO" id="GO:0043139">
    <property type="term" value="F:5'-3' DNA helicase activity"/>
    <property type="evidence" value="ECO:0007669"/>
    <property type="project" value="UniProtKB-EC"/>
</dbReference>
<keyword evidence="1" id="KW-0233">DNA recombination</keyword>
<feature type="domain" description="Integrase zinc-binding" evidence="4">
    <location>
        <begin position="261"/>
        <end position="305"/>
    </location>
</feature>
<dbReference type="PANTHER" id="PTHR10492">
    <property type="match status" value="1"/>
</dbReference>
<dbReference type="InterPro" id="IPR010285">
    <property type="entry name" value="DNA_helicase_pif1-like_DEAD"/>
</dbReference>
<dbReference type="GO" id="GO:0006281">
    <property type="term" value="P:DNA repair"/>
    <property type="evidence" value="ECO:0007669"/>
    <property type="project" value="UniProtKB-KW"/>
</dbReference>
<dbReference type="GO" id="GO:0016787">
    <property type="term" value="F:hydrolase activity"/>
    <property type="evidence" value="ECO:0007669"/>
    <property type="project" value="UniProtKB-KW"/>
</dbReference>
<comment type="similarity">
    <text evidence="1">Belongs to the helicase family.</text>
</comment>
<keyword evidence="1 7" id="KW-0347">Helicase</keyword>
<evidence type="ECO:0000259" key="4">
    <source>
        <dbReference type="Pfam" id="PF17921"/>
    </source>
</evidence>
<dbReference type="GO" id="GO:0005524">
    <property type="term" value="F:ATP binding"/>
    <property type="evidence" value="ECO:0007669"/>
    <property type="project" value="UniProtKB-KW"/>
</dbReference>
<dbReference type="EC" id="5.6.2.3" evidence="1"/>